<name>A0A9W9FJM8_9EURO</name>
<dbReference type="InterPro" id="IPR011009">
    <property type="entry name" value="Kinase-like_dom_sf"/>
</dbReference>
<organism evidence="1 2">
    <name type="scientific">Penicillium alfredii</name>
    <dbReference type="NCBI Taxonomy" id="1506179"/>
    <lineage>
        <taxon>Eukaryota</taxon>
        <taxon>Fungi</taxon>
        <taxon>Dikarya</taxon>
        <taxon>Ascomycota</taxon>
        <taxon>Pezizomycotina</taxon>
        <taxon>Eurotiomycetes</taxon>
        <taxon>Eurotiomycetidae</taxon>
        <taxon>Eurotiales</taxon>
        <taxon>Aspergillaceae</taxon>
        <taxon>Penicillium</taxon>
    </lineage>
</organism>
<dbReference type="SUPFAM" id="SSF56112">
    <property type="entry name" value="Protein kinase-like (PK-like)"/>
    <property type="match status" value="1"/>
</dbReference>
<dbReference type="OrthoDB" id="5412996at2759"/>
<evidence type="ECO:0008006" key="3">
    <source>
        <dbReference type="Google" id="ProtNLM"/>
    </source>
</evidence>
<proteinExistence type="predicted"/>
<gene>
    <name evidence="1" type="ORF">NUU61_003551</name>
</gene>
<evidence type="ECO:0000313" key="1">
    <source>
        <dbReference type="EMBL" id="KAJ5101329.1"/>
    </source>
</evidence>
<dbReference type="GeneID" id="81393301"/>
<protein>
    <recommendedName>
        <fullName evidence="3">Aminoglycoside phosphotransferase domain-containing protein</fullName>
    </recommendedName>
</protein>
<accession>A0A9W9FJM8</accession>
<keyword evidence="2" id="KW-1185">Reference proteome</keyword>
<dbReference type="PANTHER" id="PTHR21310:SF37">
    <property type="entry name" value="AMINOGLYCOSIDE PHOSPHOTRANSFERASE DOMAIN-CONTAINING PROTEIN"/>
    <property type="match status" value="1"/>
</dbReference>
<dbReference type="InterPro" id="IPR051678">
    <property type="entry name" value="AGP_Transferase"/>
</dbReference>
<dbReference type="AlphaFoldDB" id="A0A9W9FJM8"/>
<reference evidence="1" key="2">
    <citation type="journal article" date="2023" name="IMA Fungus">
        <title>Comparative genomic study of the Penicillium genus elucidates a diverse pangenome and 15 lateral gene transfer events.</title>
        <authorList>
            <person name="Petersen C."/>
            <person name="Sorensen T."/>
            <person name="Nielsen M.R."/>
            <person name="Sondergaard T.E."/>
            <person name="Sorensen J.L."/>
            <person name="Fitzpatrick D.A."/>
            <person name="Frisvad J.C."/>
            <person name="Nielsen K.L."/>
        </authorList>
    </citation>
    <scope>NUCLEOTIDE SEQUENCE</scope>
    <source>
        <strain evidence="1">IBT 34128</strain>
    </source>
</reference>
<dbReference type="PANTHER" id="PTHR21310">
    <property type="entry name" value="AMINOGLYCOSIDE PHOSPHOTRANSFERASE-RELATED-RELATED"/>
    <property type="match status" value="1"/>
</dbReference>
<dbReference type="Proteomes" id="UP001141434">
    <property type="component" value="Unassembled WGS sequence"/>
</dbReference>
<sequence>MDCHKGLDYIHEAEEDIWVEKINELRLNGRLCSWMTGFHPQQLPCHLEGGFLNGSYNVCQIFIFEDGTTWILRLPRVSSISPEYAEEKVIMEVEALDIIHKKTTIPVPQVKAWGYARDNSLDLGPFLIMEWINGICLGGILIDGESRVIKKDISDDKIEFIYRQMADIMLQLHEIDFERIGNLPTPRTGASVPVRPLTWKVHDILRTGGVNTFGDPAQEFPTVTEYFQHVIGQDWKQLHDQPNSIGGWYTASTEYRNQKVLGPLIPGMVHPEYERGPFKLICDDLGPKNLLVRSAEDLTIVGMVDLEWTYVGPAQLFASAPWWLLQDRPINQQWDFSNDDVPPQEITSRYLRCLDIFKRVLEEEEAKRPEAKGKGTSLSALVKWSETSGAMWLHMLLSSGFLDSLGFPCGHLRRHVGVEWWQEEMTKLEGSEEVKAFVDKKLPMFDRYEENMKKIEVQKALMDEGKITKKEFAALARSILAGEQGS</sequence>
<dbReference type="RefSeq" id="XP_056512160.1">
    <property type="nucleotide sequence ID" value="XM_056654133.1"/>
</dbReference>
<comment type="caution">
    <text evidence="1">The sequence shown here is derived from an EMBL/GenBank/DDBJ whole genome shotgun (WGS) entry which is preliminary data.</text>
</comment>
<dbReference type="EMBL" id="JAPMSZ010000005">
    <property type="protein sequence ID" value="KAJ5101329.1"/>
    <property type="molecule type" value="Genomic_DNA"/>
</dbReference>
<evidence type="ECO:0000313" key="2">
    <source>
        <dbReference type="Proteomes" id="UP001141434"/>
    </source>
</evidence>
<reference evidence="1" key="1">
    <citation type="submission" date="2022-11" db="EMBL/GenBank/DDBJ databases">
        <authorList>
            <person name="Petersen C."/>
        </authorList>
    </citation>
    <scope>NUCLEOTIDE SEQUENCE</scope>
    <source>
        <strain evidence="1">IBT 34128</strain>
    </source>
</reference>